<proteinExistence type="predicted"/>
<dbReference type="InterPro" id="IPR007720">
    <property type="entry name" value="PigQ/GPI1"/>
</dbReference>
<feature type="transmembrane region" description="Helical" evidence="1">
    <location>
        <begin position="375"/>
        <end position="398"/>
    </location>
</feature>
<keyword evidence="1" id="KW-0812">Transmembrane</keyword>
<dbReference type="RefSeq" id="XP_038069260.1">
    <property type="nucleotide sequence ID" value="XM_038213332.1"/>
</dbReference>
<dbReference type="GO" id="GO:0016020">
    <property type="term" value="C:membrane"/>
    <property type="evidence" value="ECO:0007669"/>
    <property type="project" value="InterPro"/>
</dbReference>
<protein>
    <recommendedName>
        <fullName evidence="4">Phosphatidylinositol N-acetylglucosaminyltransferase subunit Q</fullName>
    </recommendedName>
</protein>
<feature type="transmembrane region" description="Helical" evidence="1">
    <location>
        <begin position="218"/>
        <end position="241"/>
    </location>
</feature>
<dbReference type="EnsemblMetazoa" id="XM_038213332.1">
    <property type="protein sequence ID" value="XP_038069260.1"/>
    <property type="gene ID" value="LOC119738436"/>
</dbReference>
<feature type="transmembrane region" description="Helical" evidence="1">
    <location>
        <begin position="404"/>
        <end position="424"/>
    </location>
</feature>
<dbReference type="GeneID" id="119738436"/>
<dbReference type="PANTHER" id="PTHR21329:SF3">
    <property type="entry name" value="PHOSPHATIDYLINOSITOL N-ACETYLGLUCOSAMINYLTRANSFERASE SUBUNIT Q"/>
    <property type="match status" value="1"/>
</dbReference>
<dbReference type="GO" id="GO:0006506">
    <property type="term" value="P:GPI anchor biosynthetic process"/>
    <property type="evidence" value="ECO:0007669"/>
    <property type="project" value="InterPro"/>
</dbReference>
<evidence type="ECO:0000313" key="3">
    <source>
        <dbReference type="Proteomes" id="UP000887568"/>
    </source>
</evidence>
<dbReference type="AlphaFoldDB" id="A0A914AYM8"/>
<keyword evidence="3" id="KW-1185">Reference proteome</keyword>
<evidence type="ECO:0000256" key="1">
    <source>
        <dbReference type="SAM" id="Phobius"/>
    </source>
</evidence>
<feature type="transmembrane region" description="Helical" evidence="1">
    <location>
        <begin position="436"/>
        <end position="460"/>
    </location>
</feature>
<feature type="transmembrane region" description="Helical" evidence="1">
    <location>
        <begin position="482"/>
        <end position="506"/>
    </location>
</feature>
<accession>A0A914AYM8</accession>
<name>A0A914AYM8_PATMI</name>
<dbReference type="OrthoDB" id="70250at2759"/>
<reference evidence="2" key="1">
    <citation type="submission" date="2022-11" db="UniProtKB">
        <authorList>
            <consortium name="EnsemblMetazoa"/>
        </authorList>
    </citation>
    <scope>IDENTIFICATION</scope>
</reference>
<dbReference type="PANTHER" id="PTHR21329">
    <property type="entry name" value="PHOSPHATIDYLINOSITOL N-ACETYLGLUCOSAMINYLTRANSFERASE SUBUNIT Q-RELATED"/>
    <property type="match status" value="1"/>
</dbReference>
<dbReference type="GO" id="GO:0005783">
    <property type="term" value="C:endoplasmic reticulum"/>
    <property type="evidence" value="ECO:0007669"/>
    <property type="project" value="TreeGrafter"/>
</dbReference>
<evidence type="ECO:0000313" key="2">
    <source>
        <dbReference type="EnsemblMetazoa" id="XP_038069260.1"/>
    </source>
</evidence>
<dbReference type="Pfam" id="PF05024">
    <property type="entry name" value="Gpi1"/>
    <property type="match status" value="1"/>
</dbReference>
<dbReference type="Proteomes" id="UP000887568">
    <property type="component" value="Unplaced"/>
</dbReference>
<keyword evidence="1" id="KW-1133">Transmembrane helix</keyword>
<dbReference type="OMA" id="IWCMSLT"/>
<organism evidence="2 3">
    <name type="scientific">Patiria miniata</name>
    <name type="common">Bat star</name>
    <name type="synonym">Asterina miniata</name>
    <dbReference type="NCBI Taxonomy" id="46514"/>
    <lineage>
        <taxon>Eukaryota</taxon>
        <taxon>Metazoa</taxon>
        <taxon>Echinodermata</taxon>
        <taxon>Eleutherozoa</taxon>
        <taxon>Asterozoa</taxon>
        <taxon>Asteroidea</taxon>
        <taxon>Valvatacea</taxon>
        <taxon>Valvatida</taxon>
        <taxon>Asterinidae</taxon>
        <taxon>Patiria</taxon>
    </lineage>
</organism>
<evidence type="ECO:0008006" key="4">
    <source>
        <dbReference type="Google" id="ProtNLM"/>
    </source>
</evidence>
<keyword evidence="1" id="KW-0472">Membrane</keyword>
<sequence>MMRVFFPDYAVSAKSGLCIGWVDHQTHTICVLAVVHLPVDPFEIRRQLKFIAAFCPLYLQMMTSIRHQPLTILGPLTYLRDPDRIKIQQLCQQVSQDLCLELTRPDLYSLPTCTLYKDGQALMQDHHFILYNQRKIYACCLPGRNDATDTPSNSETTTDQYSPTACGDSGCGTDQYGRTVLKIETVLSIIQGGVRQLWTLTDWDISSDVKRKSNKSSVIHWIVSFFVSVLVSMATVSLLPFRSDFCCRLSRSSVFQRVLRFTQTGCQIQAKYNHLQELLDAHSADGSDIHRVRRQGAEQTESQTRCEYLRTRNLWTYLLIDMLVGVLLMWWIQRNNWPDAWAEWIISSATTTAGSLQTLLQWLMGAPAGLKLNSALAHFLGQFFLYHVYLWIGYLSIIQPVLGWAIWCMSLTGCLGVSVILAVASDTVSMLTFHVYCFYVYAARIYRLQLTGLLALWRLFRGKKWNVLRKRIDTCNYDVDQLFIGTLLFTVLLFLLPTTMLFYAVFTMHRLAVIFLEGVLTKTIDLLKWLPVYSILLWLTGSDVLMSGVYFDLLQQPGEGCPRALVMQVQHMSLYDVLLLSYNSSKKSSTQPELSASRNPVISLALDLLTGCLIYPWSLAQNKT</sequence>
<feature type="transmembrane region" description="Helical" evidence="1">
    <location>
        <begin position="314"/>
        <end position="332"/>
    </location>
</feature>